<dbReference type="AlphaFoldDB" id="A0A0F9CHX2"/>
<proteinExistence type="predicted"/>
<sequence>MEEQFDCIAGLDQIHQLTRNVQLKAAEHDHLSKAVAAIRQRLVRCDELEMNGRPQDSETIASLRNETPEYQEA</sequence>
<evidence type="ECO:0000256" key="1">
    <source>
        <dbReference type="SAM" id="MobiDB-lite"/>
    </source>
</evidence>
<reference evidence="2" key="1">
    <citation type="journal article" date="2015" name="Nature">
        <title>Complex archaea that bridge the gap between prokaryotes and eukaryotes.</title>
        <authorList>
            <person name="Spang A."/>
            <person name="Saw J.H."/>
            <person name="Jorgensen S.L."/>
            <person name="Zaremba-Niedzwiedzka K."/>
            <person name="Martijn J."/>
            <person name="Lind A.E."/>
            <person name="van Eijk R."/>
            <person name="Schleper C."/>
            <person name="Guy L."/>
            <person name="Ettema T.J."/>
        </authorList>
    </citation>
    <scope>NUCLEOTIDE SEQUENCE</scope>
</reference>
<accession>A0A0F9CHX2</accession>
<evidence type="ECO:0000313" key="2">
    <source>
        <dbReference type="EMBL" id="KKL48898.1"/>
    </source>
</evidence>
<gene>
    <name evidence="2" type="ORF">LCGC14_2320900</name>
</gene>
<comment type="caution">
    <text evidence="2">The sequence shown here is derived from an EMBL/GenBank/DDBJ whole genome shotgun (WGS) entry which is preliminary data.</text>
</comment>
<dbReference type="EMBL" id="LAZR01033157">
    <property type="protein sequence ID" value="KKL48898.1"/>
    <property type="molecule type" value="Genomic_DNA"/>
</dbReference>
<protein>
    <submittedName>
        <fullName evidence="2">Uncharacterized protein</fullName>
    </submittedName>
</protein>
<organism evidence="2">
    <name type="scientific">marine sediment metagenome</name>
    <dbReference type="NCBI Taxonomy" id="412755"/>
    <lineage>
        <taxon>unclassified sequences</taxon>
        <taxon>metagenomes</taxon>
        <taxon>ecological metagenomes</taxon>
    </lineage>
</organism>
<feature type="region of interest" description="Disordered" evidence="1">
    <location>
        <begin position="49"/>
        <end position="73"/>
    </location>
</feature>
<name>A0A0F9CHX2_9ZZZZ</name>